<dbReference type="EMBL" id="CP097966">
    <property type="protein sequence ID" value="URQ62880.1"/>
    <property type="molecule type" value="Genomic_DNA"/>
</dbReference>
<dbReference type="HAMAP" id="MF_01395">
    <property type="entry name" value="AcetylCoA_CT_beta"/>
    <property type="match status" value="1"/>
</dbReference>
<keyword evidence="1 4" id="KW-0808">Transferase</keyword>
<evidence type="ECO:0000313" key="7">
    <source>
        <dbReference type="Proteomes" id="UP001056381"/>
    </source>
</evidence>
<evidence type="ECO:0000256" key="1">
    <source>
        <dbReference type="ARBA" id="ARBA00022679"/>
    </source>
</evidence>
<feature type="zinc finger region" description="C4-type" evidence="4">
    <location>
        <begin position="35"/>
        <end position="57"/>
    </location>
</feature>
<dbReference type="GO" id="GO:0016743">
    <property type="term" value="F:carboxyl- or carbamoyltransferase activity"/>
    <property type="evidence" value="ECO:0007669"/>
    <property type="project" value="UniProtKB-UniRule"/>
</dbReference>
<keyword evidence="4" id="KW-0479">Metal-binding</keyword>
<dbReference type="Gene3D" id="3.90.226.10">
    <property type="entry name" value="2-enoyl-CoA Hydratase, Chain A, domain 1"/>
    <property type="match status" value="1"/>
</dbReference>
<dbReference type="GO" id="GO:2001295">
    <property type="term" value="P:malonyl-CoA biosynthetic process"/>
    <property type="evidence" value="ECO:0007669"/>
    <property type="project" value="UniProtKB-UniRule"/>
</dbReference>
<comment type="cofactor">
    <cofactor evidence="4">
        <name>Zn(2+)</name>
        <dbReference type="ChEBI" id="CHEBI:29105"/>
    </cofactor>
    <text evidence="4">Binds 1 zinc ion per subunit.</text>
</comment>
<keyword evidence="4" id="KW-0963">Cytoplasm</keyword>
<dbReference type="PRINTS" id="PR01070">
    <property type="entry name" value="ACCCTRFRASEB"/>
</dbReference>
<dbReference type="GO" id="GO:0003989">
    <property type="term" value="F:acetyl-CoA carboxylase activity"/>
    <property type="evidence" value="ECO:0007669"/>
    <property type="project" value="InterPro"/>
</dbReference>
<keyword evidence="3 4" id="KW-0275">Fatty acid biosynthesis</keyword>
<keyword evidence="2 4" id="KW-0276">Fatty acid metabolism</keyword>
<keyword evidence="4" id="KW-0862">Zinc</keyword>
<dbReference type="GO" id="GO:0006633">
    <property type="term" value="P:fatty acid biosynthetic process"/>
    <property type="evidence" value="ECO:0007669"/>
    <property type="project" value="UniProtKB-KW"/>
</dbReference>
<dbReference type="InterPro" id="IPR011762">
    <property type="entry name" value="COA_CT_N"/>
</dbReference>
<gene>
    <name evidence="4 6" type="primary">accD</name>
    <name evidence="6" type="ORF">M9B40_03915</name>
</gene>
<feature type="domain" description="CoA carboxyltransferase N-terminal" evidence="5">
    <location>
        <begin position="31"/>
        <end position="288"/>
    </location>
</feature>
<reference evidence="6" key="1">
    <citation type="submission" date="2022-05" db="EMBL/GenBank/DDBJ databases">
        <title>Single-amplified genomics reveal most streamlined microbe among free-living bacteria.</title>
        <authorList>
            <person name="Roda-Garcia J."/>
            <person name="Haro-Moreno J.M."/>
            <person name="Rodriguez-Valera F."/>
            <person name="Almagro-Moreno S."/>
            <person name="Lopez-Perez M."/>
        </authorList>
    </citation>
    <scope>NUCLEOTIDE SEQUENCE</scope>
    <source>
        <strain evidence="6">TMED112-D2-2</strain>
    </source>
</reference>
<dbReference type="PANTHER" id="PTHR42995:SF5">
    <property type="entry name" value="ACETYL-COENZYME A CARBOXYLASE CARBOXYL TRANSFERASE SUBUNIT BETA, CHLOROPLASTIC"/>
    <property type="match status" value="1"/>
</dbReference>
<feature type="binding site" evidence="4">
    <location>
        <position position="54"/>
    </location>
    <ligand>
        <name>Zn(2+)</name>
        <dbReference type="ChEBI" id="CHEBI:29105"/>
    </ligand>
</feature>
<keyword evidence="7" id="KW-1185">Reference proteome</keyword>
<organism evidence="6 7">
    <name type="scientific">SAR86 cluster bacterium</name>
    <dbReference type="NCBI Taxonomy" id="2030880"/>
    <lineage>
        <taxon>Bacteria</taxon>
        <taxon>Pseudomonadati</taxon>
        <taxon>Pseudomonadota</taxon>
        <taxon>Gammaproteobacteria</taxon>
        <taxon>SAR86 cluster</taxon>
    </lineage>
</organism>
<evidence type="ECO:0000259" key="5">
    <source>
        <dbReference type="PROSITE" id="PS50980"/>
    </source>
</evidence>
<comment type="pathway">
    <text evidence="4">Lipid metabolism; malonyl-CoA biosynthesis; malonyl-CoA from acetyl-CoA: step 1/1.</text>
</comment>
<evidence type="ECO:0000256" key="3">
    <source>
        <dbReference type="ARBA" id="ARBA00023160"/>
    </source>
</evidence>
<evidence type="ECO:0000256" key="2">
    <source>
        <dbReference type="ARBA" id="ARBA00022832"/>
    </source>
</evidence>
<dbReference type="InterPro" id="IPR029045">
    <property type="entry name" value="ClpP/crotonase-like_dom_sf"/>
</dbReference>
<sequence>MNWIKDFIPNIKKNISQTFGSEKDSKVPEGLWQSCDNCGSILYIPELKKNSFVCSKCSYHLKINTQQRIEITFDKDSYQSLNEEEKFRDFLNFRDTKKYKDRFQEASKKSNCDEALSIGIGEINGIQVTTAIFEFDFLGGSMGAVVGKRFADIVDLSLKKKIPLVCFSTSGGARMQESMISLFQMGKTSAAVKRLKNSKIPFISILVDPCYGGVSASLAMLGDLVISEPKARIGFAGKRVIKDTVKEDLPKDFQTAEKLLEKGFIDKIIDRKNLREFLSKIFKILGQT</sequence>
<accession>A0A9Q8TXQ8</accession>
<feature type="binding site" evidence="4">
    <location>
        <position position="57"/>
    </location>
    <ligand>
        <name>Zn(2+)</name>
        <dbReference type="ChEBI" id="CHEBI:29105"/>
    </ligand>
</feature>
<dbReference type="InterPro" id="IPR034733">
    <property type="entry name" value="AcCoA_carboxyl_beta"/>
</dbReference>
<evidence type="ECO:0000256" key="4">
    <source>
        <dbReference type="HAMAP-Rule" id="MF_01395"/>
    </source>
</evidence>
<dbReference type="Proteomes" id="UP001056381">
    <property type="component" value="Chromosome"/>
</dbReference>
<keyword evidence="4" id="KW-0067">ATP-binding</keyword>
<dbReference type="GO" id="GO:0005524">
    <property type="term" value="F:ATP binding"/>
    <property type="evidence" value="ECO:0007669"/>
    <property type="project" value="UniProtKB-KW"/>
</dbReference>
<comment type="function">
    <text evidence="4">Component of the acetyl coenzyme A carboxylase (ACC) complex. Biotin carboxylase (BC) catalyzes the carboxylation of biotin on its carrier protein (BCCP) and then the CO(2) group is transferred by the transcarboxylase to acetyl-CoA to form malonyl-CoA.</text>
</comment>
<dbReference type="SUPFAM" id="SSF52096">
    <property type="entry name" value="ClpP/crotonase"/>
    <property type="match status" value="1"/>
</dbReference>
<dbReference type="AlphaFoldDB" id="A0A9Q8TXQ8"/>
<keyword evidence="4" id="KW-0863">Zinc-finger</keyword>
<protein>
    <recommendedName>
        <fullName evidence="4">Acetyl-coenzyme A carboxylase carboxyl transferase subunit beta</fullName>
        <shortName evidence="4">ACCase subunit beta</shortName>
        <shortName evidence="4">Acetyl-CoA carboxylase carboxyltransferase subunit beta</shortName>
        <ecNumber evidence="4">2.1.3.15</ecNumber>
    </recommendedName>
</protein>
<comment type="catalytic activity">
    <reaction evidence="4">
        <text>N(6)-carboxybiotinyl-L-lysyl-[protein] + acetyl-CoA = N(6)-biotinyl-L-lysyl-[protein] + malonyl-CoA</text>
        <dbReference type="Rhea" id="RHEA:54728"/>
        <dbReference type="Rhea" id="RHEA-COMP:10505"/>
        <dbReference type="Rhea" id="RHEA-COMP:10506"/>
        <dbReference type="ChEBI" id="CHEBI:57288"/>
        <dbReference type="ChEBI" id="CHEBI:57384"/>
        <dbReference type="ChEBI" id="CHEBI:83144"/>
        <dbReference type="ChEBI" id="CHEBI:83145"/>
        <dbReference type="EC" id="2.1.3.15"/>
    </reaction>
</comment>
<comment type="subunit">
    <text evidence="4">Acetyl-CoA carboxylase is a heterohexamer composed of biotin carboxyl carrier protein (AccB), biotin carboxylase (AccC) and two subunits each of ACCase subunit alpha (AccA) and ACCase subunit beta (AccD).</text>
</comment>
<keyword evidence="4" id="KW-0443">Lipid metabolism</keyword>
<dbReference type="GO" id="GO:0008270">
    <property type="term" value="F:zinc ion binding"/>
    <property type="evidence" value="ECO:0007669"/>
    <property type="project" value="UniProtKB-UniRule"/>
</dbReference>
<comment type="similarity">
    <text evidence="4">Belongs to the AccD/PCCB family.</text>
</comment>
<dbReference type="GO" id="GO:0009317">
    <property type="term" value="C:acetyl-CoA carboxylase complex"/>
    <property type="evidence" value="ECO:0007669"/>
    <property type="project" value="InterPro"/>
</dbReference>
<dbReference type="Pfam" id="PF01039">
    <property type="entry name" value="Carboxyl_trans"/>
    <property type="match status" value="1"/>
</dbReference>
<feature type="binding site" evidence="4">
    <location>
        <position position="35"/>
    </location>
    <ligand>
        <name>Zn(2+)</name>
        <dbReference type="ChEBI" id="CHEBI:29105"/>
    </ligand>
</feature>
<dbReference type="InterPro" id="IPR000438">
    <property type="entry name" value="Acetyl_CoA_COase_Trfase_b_su"/>
</dbReference>
<keyword evidence="6" id="KW-0436">Ligase</keyword>
<name>A0A9Q8TXQ8_9GAMM</name>
<evidence type="ECO:0000313" key="6">
    <source>
        <dbReference type="EMBL" id="URQ62880.1"/>
    </source>
</evidence>
<dbReference type="NCBIfam" id="TIGR00515">
    <property type="entry name" value="accD"/>
    <property type="match status" value="1"/>
</dbReference>
<keyword evidence="4" id="KW-0547">Nucleotide-binding</keyword>
<keyword evidence="4" id="KW-0444">Lipid biosynthesis</keyword>
<proteinExistence type="inferred from homology"/>
<comment type="subcellular location">
    <subcellularLocation>
        <location evidence="4">Cytoplasm</location>
    </subcellularLocation>
</comment>
<dbReference type="PROSITE" id="PS50980">
    <property type="entry name" value="COA_CT_NTER"/>
    <property type="match status" value="1"/>
</dbReference>
<dbReference type="PANTHER" id="PTHR42995">
    <property type="entry name" value="ACETYL-COENZYME A CARBOXYLASE CARBOXYL TRANSFERASE SUBUNIT BETA, CHLOROPLASTIC"/>
    <property type="match status" value="1"/>
</dbReference>
<dbReference type="EC" id="2.1.3.15" evidence="4"/>
<feature type="binding site" evidence="4">
    <location>
        <position position="38"/>
    </location>
    <ligand>
        <name>Zn(2+)</name>
        <dbReference type="ChEBI" id="CHEBI:29105"/>
    </ligand>
</feature>